<dbReference type="WBParaSite" id="PSAMB.scaffold657size44424.g7732.t1">
    <property type="protein sequence ID" value="PSAMB.scaffold657size44424.g7732.t1"/>
    <property type="gene ID" value="PSAMB.scaffold657size44424.g7732"/>
</dbReference>
<organism evidence="9 10">
    <name type="scientific">Plectus sambesii</name>
    <dbReference type="NCBI Taxonomy" id="2011161"/>
    <lineage>
        <taxon>Eukaryota</taxon>
        <taxon>Metazoa</taxon>
        <taxon>Ecdysozoa</taxon>
        <taxon>Nematoda</taxon>
        <taxon>Chromadorea</taxon>
        <taxon>Plectida</taxon>
        <taxon>Plectina</taxon>
        <taxon>Plectoidea</taxon>
        <taxon>Plectidae</taxon>
        <taxon>Plectus</taxon>
    </lineage>
</organism>
<reference evidence="10" key="1">
    <citation type="submission" date="2022-11" db="UniProtKB">
        <authorList>
            <consortium name="WormBaseParasite"/>
        </authorList>
    </citation>
    <scope>IDENTIFICATION</scope>
</reference>
<dbReference type="PANTHER" id="PTHR12154:SF4">
    <property type="entry name" value="UDP-N-ACETYLGLUCOSAMINE TRANSFERASE SUBUNIT ALG14 HOMOLOG"/>
    <property type="match status" value="1"/>
</dbReference>
<evidence type="ECO:0000256" key="1">
    <source>
        <dbReference type="ARBA" id="ARBA00004389"/>
    </source>
</evidence>
<proteinExistence type="inferred from homology"/>
<feature type="transmembrane region" description="Helical" evidence="8">
    <location>
        <begin position="6"/>
        <end position="29"/>
    </location>
</feature>
<dbReference type="GO" id="GO:0004577">
    <property type="term" value="F:N-acetylglucosaminyldiphosphodolichol N-acetylglucosaminyltransferase activity"/>
    <property type="evidence" value="ECO:0007669"/>
    <property type="project" value="TreeGrafter"/>
</dbReference>
<evidence type="ECO:0000313" key="10">
    <source>
        <dbReference type="WBParaSite" id="PSAMB.scaffold657size44424.g7732.t1"/>
    </source>
</evidence>
<dbReference type="GO" id="GO:0043541">
    <property type="term" value="C:UDP-N-acetylglucosamine transferase complex"/>
    <property type="evidence" value="ECO:0007669"/>
    <property type="project" value="TreeGrafter"/>
</dbReference>
<dbReference type="Pfam" id="PF08660">
    <property type="entry name" value="Alg14"/>
    <property type="match status" value="1"/>
</dbReference>
<name>A0A914X997_9BILA</name>
<evidence type="ECO:0000256" key="7">
    <source>
        <dbReference type="ARBA" id="ARBA00023136"/>
    </source>
</evidence>
<dbReference type="InterPro" id="IPR013969">
    <property type="entry name" value="Oligosacch_biosynth_Alg14"/>
</dbReference>
<dbReference type="SUPFAM" id="SSF53756">
    <property type="entry name" value="UDP-Glycosyltransferase/glycogen phosphorylase"/>
    <property type="match status" value="1"/>
</dbReference>
<evidence type="ECO:0000313" key="9">
    <source>
        <dbReference type="Proteomes" id="UP000887566"/>
    </source>
</evidence>
<evidence type="ECO:0000256" key="6">
    <source>
        <dbReference type="ARBA" id="ARBA00022989"/>
    </source>
</evidence>
<evidence type="ECO:0000256" key="5">
    <source>
        <dbReference type="ARBA" id="ARBA00022824"/>
    </source>
</evidence>
<evidence type="ECO:0000256" key="8">
    <source>
        <dbReference type="SAM" id="Phobius"/>
    </source>
</evidence>
<keyword evidence="5" id="KW-0256">Endoplasmic reticulum</keyword>
<dbReference type="PANTHER" id="PTHR12154">
    <property type="entry name" value="GLYCOSYL TRANSFERASE-RELATED"/>
    <property type="match status" value="1"/>
</dbReference>
<evidence type="ECO:0000256" key="2">
    <source>
        <dbReference type="ARBA" id="ARBA00009731"/>
    </source>
</evidence>
<keyword evidence="7 8" id="KW-0472">Membrane</keyword>
<protein>
    <recommendedName>
        <fullName evidence="3">UDP-N-acetylglucosamine transferase subunit ALG14</fullName>
    </recommendedName>
</protein>
<keyword evidence="9" id="KW-1185">Reference proteome</keyword>
<dbReference type="Proteomes" id="UP000887566">
    <property type="component" value="Unplaced"/>
</dbReference>
<sequence>MTTQNSAFALCVVLGVAAGCGLVILLLLFASQYSRRNQQPIANKDAKLKVCIVCGSGGHTTEMIRLVANLGENYADRHYIIADTDRFSEGKVLGLEAKRTDGHFRISFIPRSREVRQSYLSSLLTTMKAIVSSLPIILFMQPDLVLCNGPGTCIPICFWAYLLDLFLVKSVKIVFIESICRVKRLSLSGNILYWLRIPDQILVQWPQLVQRYPRVKFIGRL</sequence>
<dbReference type="Gene3D" id="3.40.50.2000">
    <property type="entry name" value="Glycogen Phosphorylase B"/>
    <property type="match status" value="1"/>
</dbReference>
<comment type="similarity">
    <text evidence="2">Belongs to the ALG14 family.</text>
</comment>
<keyword evidence="4 8" id="KW-0812">Transmembrane</keyword>
<dbReference type="AlphaFoldDB" id="A0A914X997"/>
<dbReference type="GO" id="GO:0006488">
    <property type="term" value="P:dolichol-linked oligosaccharide biosynthetic process"/>
    <property type="evidence" value="ECO:0007669"/>
    <property type="project" value="InterPro"/>
</dbReference>
<evidence type="ECO:0000256" key="4">
    <source>
        <dbReference type="ARBA" id="ARBA00022692"/>
    </source>
</evidence>
<keyword evidence="6 8" id="KW-1133">Transmembrane helix</keyword>
<accession>A0A914X997</accession>
<evidence type="ECO:0000256" key="3">
    <source>
        <dbReference type="ARBA" id="ARBA00017467"/>
    </source>
</evidence>
<comment type="subcellular location">
    <subcellularLocation>
        <location evidence="1">Endoplasmic reticulum membrane</location>
        <topology evidence="1">Single-pass membrane protein</topology>
    </subcellularLocation>
</comment>